<proteinExistence type="predicted"/>
<name>A0A6A1Z998_9LACO</name>
<dbReference type="Proteomes" id="UP000430323">
    <property type="component" value="Unassembled WGS sequence"/>
</dbReference>
<reference evidence="1 2" key="1">
    <citation type="submission" date="2019-09" db="EMBL/GenBank/DDBJ databases">
        <title>Investigation of probiotic properties of different lactic acid bacteria.</title>
        <authorList>
            <person name="Jaomanjaka F."/>
            <person name="Blanc P."/>
        </authorList>
    </citation>
    <scope>NUCLEOTIDE SEQUENCE [LARGE SCALE GENOMIC DNA]</scope>
    <source>
        <strain evidence="1 2">BIO6272</strain>
    </source>
</reference>
<dbReference type="Pfam" id="PF07083">
    <property type="entry name" value="DUF1351"/>
    <property type="match status" value="1"/>
</dbReference>
<comment type="caution">
    <text evidence="1">The sequence shown here is derived from an EMBL/GenBank/DDBJ whole genome shotgun (WGS) entry which is preliminary data.</text>
</comment>
<protein>
    <submittedName>
        <fullName evidence="1">DUF1351 domain-containing protein</fullName>
    </submittedName>
</protein>
<evidence type="ECO:0000313" key="2">
    <source>
        <dbReference type="Proteomes" id="UP000430323"/>
    </source>
</evidence>
<accession>A0A6A1Z998</accession>
<organism evidence="1 2">
    <name type="scientific">Lactobacillus crispatus</name>
    <dbReference type="NCBI Taxonomy" id="47770"/>
    <lineage>
        <taxon>Bacteria</taxon>
        <taxon>Bacillati</taxon>
        <taxon>Bacillota</taxon>
        <taxon>Bacilli</taxon>
        <taxon>Lactobacillales</taxon>
        <taxon>Lactobacillaceae</taxon>
        <taxon>Lactobacillus</taxon>
    </lineage>
</organism>
<gene>
    <name evidence="1" type="ORF">F8251_00975</name>
</gene>
<dbReference type="EMBL" id="WBOB01000002">
    <property type="protein sequence ID" value="KAB1978301.1"/>
    <property type="molecule type" value="Genomic_DNA"/>
</dbReference>
<dbReference type="InterPro" id="IPR009785">
    <property type="entry name" value="Prophage_Lj928_Orf309"/>
</dbReference>
<sequence>MMPKITLMRSKQTTRSVIVMTNKTNNELVKFDFPDKAIKFNFQDYPVDFKPGEVSFPTYDLLKDRIDALHEEFKDWTVTPESLASSKEQAKNLKALRDSINASRINITNQIKEPANEFKHQIDSLIKVIDETRDNIVSQLQPYKDKEKEDKHSQHIKFIEKACKAAGVAPKEIEYDKKWDNKSTRNPQFEDAVNQQIYLLQQNKKIVESNQKIITKTADELKLDPTKYFDDLNRDQPLDEILEAMKNERQYLDHLDEKQDEKIKNDQPKLVKKGDRVVDAETGEVKDNLYTIQLTLPDITQKQLKQLSDFLAAKEIKFKAKRIK</sequence>
<dbReference type="AlphaFoldDB" id="A0A6A1Z998"/>
<evidence type="ECO:0000313" key="1">
    <source>
        <dbReference type="EMBL" id="KAB1978301.1"/>
    </source>
</evidence>